<dbReference type="PROSITE" id="PS51186">
    <property type="entry name" value="GNAT"/>
    <property type="match status" value="1"/>
</dbReference>
<dbReference type="InterPro" id="IPR050832">
    <property type="entry name" value="Bact_Acetyltransf"/>
</dbReference>
<dbReference type="CDD" id="cd04301">
    <property type="entry name" value="NAT_SF"/>
    <property type="match status" value="1"/>
</dbReference>
<keyword evidence="1" id="KW-0808">Transferase</keyword>
<gene>
    <name evidence="4" type="ORF">GCM10020366_43860</name>
</gene>
<keyword evidence="2" id="KW-0012">Acyltransferase</keyword>
<protein>
    <recommendedName>
        <fullName evidence="3">N-acetyltransferase domain-containing protein</fullName>
    </recommendedName>
</protein>
<evidence type="ECO:0000259" key="3">
    <source>
        <dbReference type="PROSITE" id="PS51186"/>
    </source>
</evidence>
<organism evidence="4 5">
    <name type="scientific">Saccharopolyspora gregorii</name>
    <dbReference type="NCBI Taxonomy" id="33914"/>
    <lineage>
        <taxon>Bacteria</taxon>
        <taxon>Bacillati</taxon>
        <taxon>Actinomycetota</taxon>
        <taxon>Actinomycetes</taxon>
        <taxon>Pseudonocardiales</taxon>
        <taxon>Pseudonocardiaceae</taxon>
        <taxon>Saccharopolyspora</taxon>
    </lineage>
</organism>
<dbReference type="RefSeq" id="WP_258341999.1">
    <property type="nucleotide sequence ID" value="NZ_BAAAYK010000038.1"/>
</dbReference>
<dbReference type="PANTHER" id="PTHR43877">
    <property type="entry name" value="AMINOALKYLPHOSPHONATE N-ACETYLTRANSFERASE-RELATED-RELATED"/>
    <property type="match status" value="1"/>
</dbReference>
<dbReference type="EMBL" id="BAAAYK010000038">
    <property type="protein sequence ID" value="GAA3361122.1"/>
    <property type="molecule type" value="Genomic_DNA"/>
</dbReference>
<dbReference type="Gene3D" id="3.40.630.30">
    <property type="match status" value="1"/>
</dbReference>
<proteinExistence type="predicted"/>
<reference evidence="5" key="1">
    <citation type="journal article" date="2019" name="Int. J. Syst. Evol. Microbiol.">
        <title>The Global Catalogue of Microorganisms (GCM) 10K type strain sequencing project: providing services to taxonomists for standard genome sequencing and annotation.</title>
        <authorList>
            <consortium name="The Broad Institute Genomics Platform"/>
            <consortium name="The Broad Institute Genome Sequencing Center for Infectious Disease"/>
            <person name="Wu L."/>
            <person name="Ma J."/>
        </authorList>
    </citation>
    <scope>NUCLEOTIDE SEQUENCE [LARGE SCALE GENOMIC DNA]</scope>
    <source>
        <strain evidence="5">JCM 9687</strain>
    </source>
</reference>
<dbReference type="Pfam" id="PF00583">
    <property type="entry name" value="Acetyltransf_1"/>
    <property type="match status" value="1"/>
</dbReference>
<keyword evidence="5" id="KW-1185">Reference proteome</keyword>
<accession>A0ABP6RVF9</accession>
<evidence type="ECO:0000313" key="4">
    <source>
        <dbReference type="EMBL" id="GAA3361122.1"/>
    </source>
</evidence>
<dbReference type="InterPro" id="IPR000182">
    <property type="entry name" value="GNAT_dom"/>
</dbReference>
<comment type="caution">
    <text evidence="4">The sequence shown here is derived from an EMBL/GenBank/DDBJ whole genome shotgun (WGS) entry which is preliminary data.</text>
</comment>
<evidence type="ECO:0000313" key="5">
    <source>
        <dbReference type="Proteomes" id="UP001500483"/>
    </source>
</evidence>
<evidence type="ECO:0000256" key="1">
    <source>
        <dbReference type="ARBA" id="ARBA00022679"/>
    </source>
</evidence>
<name>A0ABP6RVF9_9PSEU</name>
<dbReference type="Proteomes" id="UP001500483">
    <property type="component" value="Unassembled WGS sequence"/>
</dbReference>
<dbReference type="InterPro" id="IPR016181">
    <property type="entry name" value="Acyl_CoA_acyltransferase"/>
</dbReference>
<feature type="domain" description="N-acetyltransferase" evidence="3">
    <location>
        <begin position="8"/>
        <end position="177"/>
    </location>
</feature>
<sequence length="177" mass="19905">MALRSNEITYSAPEVGEHAALRAMARESFAATFGARYDAGPFGEFLDETYGPGGSMDRDLGNPDVRWLVAFHRSAPVGYAKVTPLRAPAVDPAPGAVELQQIYVLAEWHGRGVAVELVEWALRTAVARRAPEIYLTVFDHNERAKRFYRRYGFAEVGRCTFTLGDRVDDDRIWRREL</sequence>
<evidence type="ECO:0000256" key="2">
    <source>
        <dbReference type="ARBA" id="ARBA00023315"/>
    </source>
</evidence>
<dbReference type="SUPFAM" id="SSF55729">
    <property type="entry name" value="Acyl-CoA N-acyltransferases (Nat)"/>
    <property type="match status" value="1"/>
</dbReference>